<dbReference type="Proteomes" id="UP001302812">
    <property type="component" value="Unassembled WGS sequence"/>
</dbReference>
<dbReference type="PANTHER" id="PTHR43712:SF2">
    <property type="entry name" value="O-METHYLTRANSFERASE CICE"/>
    <property type="match status" value="1"/>
</dbReference>
<dbReference type="GO" id="GO:0008171">
    <property type="term" value="F:O-methyltransferase activity"/>
    <property type="evidence" value="ECO:0007669"/>
    <property type="project" value="InterPro"/>
</dbReference>
<name>A0AAN6TFM9_9PEZI</name>
<evidence type="ECO:0000256" key="3">
    <source>
        <dbReference type="ARBA" id="ARBA00022691"/>
    </source>
</evidence>
<organism evidence="5 6">
    <name type="scientific">Canariomyces notabilis</name>
    <dbReference type="NCBI Taxonomy" id="2074819"/>
    <lineage>
        <taxon>Eukaryota</taxon>
        <taxon>Fungi</taxon>
        <taxon>Dikarya</taxon>
        <taxon>Ascomycota</taxon>
        <taxon>Pezizomycotina</taxon>
        <taxon>Sordariomycetes</taxon>
        <taxon>Sordariomycetidae</taxon>
        <taxon>Sordariales</taxon>
        <taxon>Chaetomiaceae</taxon>
        <taxon>Canariomyces</taxon>
    </lineage>
</organism>
<feature type="domain" description="O-methyltransferase C-terminal" evidence="4">
    <location>
        <begin position="203"/>
        <end position="322"/>
    </location>
</feature>
<dbReference type="EMBL" id="MU853339">
    <property type="protein sequence ID" value="KAK4113592.1"/>
    <property type="molecule type" value="Genomic_DNA"/>
</dbReference>
<dbReference type="AlphaFoldDB" id="A0AAN6TFM9"/>
<proteinExistence type="predicted"/>
<sequence length="346" mass="38602">MEDTSAALKAAEDLVEALRACPRPSSAQHLALLDRVDKVRGLLETPYDVAVRQEEVMCTAGVMYTLIRTGAIKKVPDEGTITAGSSPPLSTRTAYQVEAVGSFFLVCYESNKMFSALPDYFKTHKPEDSHDLRKSSFVLSIGKEGKTYYEALDEDVEMRPIWNACLQAADKNMPISGMFPWASLKEQAILKLQEEIPGTFGGKLILQDLSVVIDSLKPKEIPGIEAIAYDIFTPQPVRTNAHVYFMRRILHDFYPPVCIEILRNTVSAMGPDSKLIVCDMLVPDRVQVGGLKELYWLDMNLMSMSGKEETLEEFQQMFDAVGLELVQIRPSAIGATVQLETRLKRS</sequence>
<evidence type="ECO:0000313" key="5">
    <source>
        <dbReference type="EMBL" id="KAK4113592.1"/>
    </source>
</evidence>
<evidence type="ECO:0000313" key="6">
    <source>
        <dbReference type="Proteomes" id="UP001302812"/>
    </source>
</evidence>
<dbReference type="GeneID" id="89940871"/>
<keyword evidence="6" id="KW-1185">Reference proteome</keyword>
<accession>A0AAN6TFM9</accession>
<dbReference type="PROSITE" id="PS51683">
    <property type="entry name" value="SAM_OMT_II"/>
    <property type="match status" value="1"/>
</dbReference>
<dbReference type="Pfam" id="PF00891">
    <property type="entry name" value="Methyltransf_2"/>
    <property type="match status" value="1"/>
</dbReference>
<dbReference type="SUPFAM" id="SSF53335">
    <property type="entry name" value="S-adenosyl-L-methionine-dependent methyltransferases"/>
    <property type="match status" value="1"/>
</dbReference>
<dbReference type="InterPro" id="IPR016461">
    <property type="entry name" value="COMT-like"/>
</dbReference>
<dbReference type="GO" id="GO:0032259">
    <property type="term" value="P:methylation"/>
    <property type="evidence" value="ECO:0007669"/>
    <property type="project" value="UniProtKB-KW"/>
</dbReference>
<gene>
    <name evidence="5" type="ORF">N656DRAFT_789062</name>
</gene>
<dbReference type="RefSeq" id="XP_064671162.1">
    <property type="nucleotide sequence ID" value="XM_064816746.1"/>
</dbReference>
<comment type="caution">
    <text evidence="5">The sequence shown here is derived from an EMBL/GenBank/DDBJ whole genome shotgun (WGS) entry which is preliminary data.</text>
</comment>
<evidence type="ECO:0000256" key="2">
    <source>
        <dbReference type="ARBA" id="ARBA00022679"/>
    </source>
</evidence>
<keyword evidence="2" id="KW-0808">Transferase</keyword>
<evidence type="ECO:0000256" key="1">
    <source>
        <dbReference type="ARBA" id="ARBA00022603"/>
    </source>
</evidence>
<dbReference type="Gene3D" id="3.40.50.150">
    <property type="entry name" value="Vaccinia Virus protein VP39"/>
    <property type="match status" value="1"/>
</dbReference>
<reference evidence="5" key="1">
    <citation type="journal article" date="2023" name="Mol. Phylogenet. Evol.">
        <title>Genome-scale phylogeny and comparative genomics of the fungal order Sordariales.</title>
        <authorList>
            <person name="Hensen N."/>
            <person name="Bonometti L."/>
            <person name="Westerberg I."/>
            <person name="Brannstrom I.O."/>
            <person name="Guillou S."/>
            <person name="Cros-Aarteil S."/>
            <person name="Calhoun S."/>
            <person name="Haridas S."/>
            <person name="Kuo A."/>
            <person name="Mondo S."/>
            <person name="Pangilinan J."/>
            <person name="Riley R."/>
            <person name="LaButti K."/>
            <person name="Andreopoulos B."/>
            <person name="Lipzen A."/>
            <person name="Chen C."/>
            <person name="Yan M."/>
            <person name="Daum C."/>
            <person name="Ng V."/>
            <person name="Clum A."/>
            <person name="Steindorff A."/>
            <person name="Ohm R.A."/>
            <person name="Martin F."/>
            <person name="Silar P."/>
            <person name="Natvig D.O."/>
            <person name="Lalanne C."/>
            <person name="Gautier V."/>
            <person name="Ament-Velasquez S.L."/>
            <person name="Kruys A."/>
            <person name="Hutchinson M.I."/>
            <person name="Powell A.J."/>
            <person name="Barry K."/>
            <person name="Miller A.N."/>
            <person name="Grigoriev I.V."/>
            <person name="Debuchy R."/>
            <person name="Gladieux P."/>
            <person name="Hiltunen Thoren M."/>
            <person name="Johannesson H."/>
        </authorList>
    </citation>
    <scope>NUCLEOTIDE SEQUENCE</scope>
    <source>
        <strain evidence="5">CBS 508.74</strain>
    </source>
</reference>
<evidence type="ECO:0000259" key="4">
    <source>
        <dbReference type="Pfam" id="PF00891"/>
    </source>
</evidence>
<dbReference type="PANTHER" id="PTHR43712">
    <property type="entry name" value="PUTATIVE (AFU_ORTHOLOGUE AFUA_4G14580)-RELATED"/>
    <property type="match status" value="1"/>
</dbReference>
<dbReference type="InterPro" id="IPR029063">
    <property type="entry name" value="SAM-dependent_MTases_sf"/>
</dbReference>
<protein>
    <submittedName>
        <fullName evidence="5">S-adenosyl-L-methionine-dependent methyltransferase</fullName>
    </submittedName>
</protein>
<dbReference type="InterPro" id="IPR001077">
    <property type="entry name" value="COMT_C"/>
</dbReference>
<keyword evidence="1 5" id="KW-0489">Methyltransferase</keyword>
<reference evidence="5" key="2">
    <citation type="submission" date="2023-05" db="EMBL/GenBank/DDBJ databases">
        <authorList>
            <consortium name="Lawrence Berkeley National Laboratory"/>
            <person name="Steindorff A."/>
            <person name="Hensen N."/>
            <person name="Bonometti L."/>
            <person name="Westerberg I."/>
            <person name="Brannstrom I.O."/>
            <person name="Guillou S."/>
            <person name="Cros-Aarteil S."/>
            <person name="Calhoun S."/>
            <person name="Haridas S."/>
            <person name="Kuo A."/>
            <person name="Mondo S."/>
            <person name="Pangilinan J."/>
            <person name="Riley R."/>
            <person name="Labutti K."/>
            <person name="Andreopoulos B."/>
            <person name="Lipzen A."/>
            <person name="Chen C."/>
            <person name="Yanf M."/>
            <person name="Daum C."/>
            <person name="Ng V."/>
            <person name="Clum A."/>
            <person name="Ohm R."/>
            <person name="Martin F."/>
            <person name="Silar P."/>
            <person name="Natvig D."/>
            <person name="Lalanne C."/>
            <person name="Gautier V."/>
            <person name="Ament-Velasquez S.L."/>
            <person name="Kruys A."/>
            <person name="Hutchinson M.I."/>
            <person name="Powell A.J."/>
            <person name="Barry K."/>
            <person name="Miller A.N."/>
            <person name="Grigoriev I.V."/>
            <person name="Debuchy R."/>
            <person name="Gladieux P."/>
            <person name="Thoren M.H."/>
            <person name="Johannesson H."/>
        </authorList>
    </citation>
    <scope>NUCLEOTIDE SEQUENCE</scope>
    <source>
        <strain evidence="5">CBS 508.74</strain>
    </source>
</reference>
<keyword evidence="3" id="KW-0949">S-adenosyl-L-methionine</keyword>